<dbReference type="OrthoDB" id="6064552at2"/>
<dbReference type="PATRIC" id="fig|106634.4.peg.1203"/>
<gene>
    <name evidence="1" type="ORF">TVD_05905</name>
</gene>
<name>A0A0G3G140_9GAMM</name>
<dbReference type="KEGG" id="tvr:TVD_05905"/>
<organism evidence="1 2">
    <name type="scientific">Thioalkalivibrio versutus</name>
    <dbReference type="NCBI Taxonomy" id="106634"/>
    <lineage>
        <taxon>Bacteria</taxon>
        <taxon>Pseudomonadati</taxon>
        <taxon>Pseudomonadota</taxon>
        <taxon>Gammaproteobacteria</taxon>
        <taxon>Chromatiales</taxon>
        <taxon>Ectothiorhodospiraceae</taxon>
        <taxon>Thioalkalivibrio</taxon>
    </lineage>
</organism>
<reference evidence="1 2" key="1">
    <citation type="submission" date="2015-04" db="EMBL/GenBank/DDBJ databases">
        <title>Complete Sequence for the Genome of the Thioalkalivibrio versutus D301.</title>
        <authorList>
            <person name="Mu T."/>
            <person name="Zhou J."/>
            <person name="Xu X."/>
        </authorList>
    </citation>
    <scope>NUCLEOTIDE SEQUENCE [LARGE SCALE GENOMIC DNA]</scope>
    <source>
        <strain evidence="1 2">D301</strain>
    </source>
</reference>
<dbReference type="Proteomes" id="UP000064201">
    <property type="component" value="Chromosome"/>
</dbReference>
<evidence type="ECO:0000313" key="2">
    <source>
        <dbReference type="Proteomes" id="UP000064201"/>
    </source>
</evidence>
<sequence>MDGVSARKLARDRGISLERLMAQLKEAGIAVGSEDDLISGNDQLKLLRQLRSSEDKDQPGKEVALSDIESATDLRELNQLLTQAMAGRKIQTLIKESNLDTVVEKVIELNLESDDELLAAAILGRLAAVARGREKVIFERADEIFLEKPGSIETLEDGDAKSYAATVISHCSAPWTREYSYREALAIDSADNARRELLAANLAREPSLANWLAALSEHTGRLKEVSKIETRHRRVRRLASALADIVGQWRGDLGDDPGGKLSGLMKSVYAHGLDGAESSVIAEGMDSLLVVLRRCIELRFSMALYPELYAILVDGRRTLGAGLWGRYLERSETLAEVRSALLEASLVLARQDKFDNDMMAVLRAAFSSRAQMTNAITRHFAESKDLDPTVAEWWCKGGGGDGEKEQKAQRIRNSEDEKIGELLLKVEESQAVIEKLRSGVLPILQPLNPVLTKTVAQAVSDYREMAQVIRSLSRMRQLKPAGLRSERMEYNRRLHDMEGGHRSGVRHVHVVRDGVEKTFAGKTRMLVKPTVKPED</sequence>
<proteinExistence type="predicted"/>
<evidence type="ECO:0000313" key="1">
    <source>
        <dbReference type="EMBL" id="AKJ94920.1"/>
    </source>
</evidence>
<dbReference type="Gene3D" id="3.30.56.50">
    <property type="entry name" value="Putative DNA-binding domain, N-terminal subdomain of bacterial translation initiation factor IF2"/>
    <property type="match status" value="1"/>
</dbReference>
<protein>
    <submittedName>
        <fullName evidence="1">Uncharacterized protein</fullName>
    </submittedName>
</protein>
<dbReference type="EMBL" id="CP011367">
    <property type="protein sequence ID" value="AKJ94920.1"/>
    <property type="molecule type" value="Genomic_DNA"/>
</dbReference>
<accession>A0A0G3G140</accession>
<dbReference type="AlphaFoldDB" id="A0A0G3G140"/>
<keyword evidence="2" id="KW-1185">Reference proteome</keyword>